<keyword evidence="1" id="KW-0732">Signal</keyword>
<protein>
    <recommendedName>
        <fullName evidence="4">DUF4398 domain-containing protein</fullName>
    </recommendedName>
</protein>
<reference evidence="2 3" key="1">
    <citation type="submission" date="2018-06" db="EMBL/GenBank/DDBJ databases">
        <authorList>
            <consortium name="Pathogen Informatics"/>
            <person name="Doyle S."/>
        </authorList>
    </citation>
    <scope>NUCLEOTIDE SEQUENCE [LARGE SCALE GENOMIC DNA]</scope>
    <source>
        <strain evidence="2 3">NCTC13532</strain>
    </source>
</reference>
<name>A0A381FHQ2_9FLAO</name>
<organism evidence="2 3">
    <name type="scientific">Chryseobacterium indoltheticum</name>
    <dbReference type="NCBI Taxonomy" id="254"/>
    <lineage>
        <taxon>Bacteria</taxon>
        <taxon>Pseudomonadati</taxon>
        <taxon>Bacteroidota</taxon>
        <taxon>Flavobacteriia</taxon>
        <taxon>Flavobacteriales</taxon>
        <taxon>Weeksellaceae</taxon>
        <taxon>Chryseobacterium group</taxon>
        <taxon>Chryseobacterium</taxon>
    </lineage>
</organism>
<dbReference type="AlphaFoldDB" id="A0A381FHQ2"/>
<evidence type="ECO:0008006" key="4">
    <source>
        <dbReference type="Google" id="ProtNLM"/>
    </source>
</evidence>
<dbReference type="Proteomes" id="UP000254282">
    <property type="component" value="Unassembled WGS sequence"/>
</dbReference>
<evidence type="ECO:0000256" key="1">
    <source>
        <dbReference type="SAM" id="SignalP"/>
    </source>
</evidence>
<gene>
    <name evidence="2" type="ORF">NCTC13532_01598</name>
</gene>
<proteinExistence type="predicted"/>
<feature type="signal peptide" evidence="1">
    <location>
        <begin position="1"/>
        <end position="21"/>
    </location>
</feature>
<evidence type="ECO:0000313" key="2">
    <source>
        <dbReference type="EMBL" id="SUX46070.1"/>
    </source>
</evidence>
<evidence type="ECO:0000313" key="3">
    <source>
        <dbReference type="Proteomes" id="UP000254282"/>
    </source>
</evidence>
<sequence length="125" mass="13713">MKNIIKVTFICAILFSVSTAAQIKSGDCNMAVTYSEMAFESFKKAYKTNSPEEMKILLKKAVQEADESSAYALICNCPIAKNYALNAVTFGNKAINTTELENAKKFAKQAMNMSLDVMSVTPTCK</sequence>
<dbReference type="EMBL" id="UFVR01000004">
    <property type="protein sequence ID" value="SUX46070.1"/>
    <property type="molecule type" value="Genomic_DNA"/>
</dbReference>
<dbReference type="RefSeq" id="WP_115619914.1">
    <property type="nucleotide sequence ID" value="NZ_UFVR01000004.1"/>
</dbReference>
<accession>A0A381FHQ2</accession>
<feature type="chain" id="PRO_5016871685" description="DUF4398 domain-containing protein" evidence="1">
    <location>
        <begin position="22"/>
        <end position="125"/>
    </location>
</feature>